<dbReference type="PROSITE" id="PS51746">
    <property type="entry name" value="PPM_2"/>
    <property type="match status" value="1"/>
</dbReference>
<dbReference type="InterPro" id="IPR036457">
    <property type="entry name" value="PPM-type-like_dom_sf"/>
</dbReference>
<protein>
    <submittedName>
        <fullName evidence="2">Protein phosphatase</fullName>
    </submittedName>
</protein>
<dbReference type="PANTHER" id="PTHR47992">
    <property type="entry name" value="PROTEIN PHOSPHATASE"/>
    <property type="match status" value="1"/>
</dbReference>
<dbReference type="InterPro" id="IPR001932">
    <property type="entry name" value="PPM-type_phosphatase-like_dom"/>
</dbReference>
<dbReference type="GO" id="GO:0004722">
    <property type="term" value="F:protein serine/threonine phosphatase activity"/>
    <property type="evidence" value="ECO:0007669"/>
    <property type="project" value="InterPro"/>
</dbReference>
<evidence type="ECO:0000313" key="3">
    <source>
        <dbReference type="Proteomes" id="UP000078532"/>
    </source>
</evidence>
<dbReference type="SMART" id="SM00332">
    <property type="entry name" value="PP2Cc"/>
    <property type="match status" value="1"/>
</dbReference>
<sequence length="238" mass="25719">MKWSHATETGYVRRTNEDSLCICPDLGLFAVADGMGGHRAGEVASKTALEELERYLRLNRNTSGGDGALLARGVQEANRAVYRLSLSEAGCRGMGTTLSAALIRDDRLFMAHVGDSRGYLLRQGRISQLTEDHSLVQELVKSGGLTAEQAREHPRRNVLTRALGTGNQVDVDCLEVTLAAEDMILLCTDGLTGHLRAEEIAFLAYRADGPEQAVKDLVQAALDRGGTDNITIILLAVD</sequence>
<dbReference type="Gene3D" id="3.60.40.10">
    <property type="entry name" value="PPM-type phosphatase domain"/>
    <property type="match status" value="1"/>
</dbReference>
<dbReference type="SUPFAM" id="SSF81606">
    <property type="entry name" value="PP2C-like"/>
    <property type="match status" value="1"/>
</dbReference>
<organism evidence="2 3">
    <name type="scientific">Desulfotomaculum copahuensis</name>
    <dbReference type="NCBI Taxonomy" id="1838280"/>
    <lineage>
        <taxon>Bacteria</taxon>
        <taxon>Bacillati</taxon>
        <taxon>Bacillota</taxon>
        <taxon>Clostridia</taxon>
        <taxon>Eubacteriales</taxon>
        <taxon>Desulfotomaculaceae</taxon>
        <taxon>Desulfotomaculum</taxon>
    </lineage>
</organism>
<dbReference type="EMBL" id="LYVF01000164">
    <property type="protein sequence ID" value="OAT81413.1"/>
    <property type="molecule type" value="Genomic_DNA"/>
</dbReference>
<dbReference type="CDD" id="cd00143">
    <property type="entry name" value="PP2Cc"/>
    <property type="match status" value="1"/>
</dbReference>
<dbReference type="OrthoDB" id="9801841at2"/>
<dbReference type="NCBIfam" id="NF033484">
    <property type="entry name" value="Stp1_PP2C_phos"/>
    <property type="match status" value="1"/>
</dbReference>
<name>A0A1B7LE83_9FIRM</name>
<evidence type="ECO:0000313" key="2">
    <source>
        <dbReference type="EMBL" id="OAT81413.1"/>
    </source>
</evidence>
<proteinExistence type="predicted"/>
<reference evidence="2 3" key="1">
    <citation type="submission" date="2016-04" db="EMBL/GenBank/DDBJ databases">
        <authorList>
            <person name="Evans L.H."/>
            <person name="Alamgir A."/>
            <person name="Owens N."/>
            <person name="Weber N.D."/>
            <person name="Virtaneva K."/>
            <person name="Barbian K."/>
            <person name="Babar A."/>
            <person name="Rosenke K."/>
        </authorList>
    </citation>
    <scope>NUCLEOTIDE SEQUENCE [LARGE SCALE GENOMIC DNA]</scope>
    <source>
        <strain evidence="2 3">LMa1</strain>
    </source>
</reference>
<comment type="caution">
    <text evidence="2">The sequence shown here is derived from an EMBL/GenBank/DDBJ whole genome shotgun (WGS) entry which is preliminary data.</text>
</comment>
<feature type="domain" description="PPM-type phosphatase" evidence="1">
    <location>
        <begin position="2"/>
        <end position="237"/>
    </location>
</feature>
<dbReference type="Pfam" id="PF00481">
    <property type="entry name" value="PP2C"/>
    <property type="match status" value="1"/>
</dbReference>
<dbReference type="STRING" id="1838280.A6M21_11120"/>
<dbReference type="RefSeq" id="WP_066668596.1">
    <property type="nucleotide sequence ID" value="NZ_LYVF01000164.1"/>
</dbReference>
<gene>
    <name evidence="2" type="ORF">A6M21_11120</name>
</gene>
<dbReference type="AlphaFoldDB" id="A0A1B7LE83"/>
<dbReference type="Proteomes" id="UP000078532">
    <property type="component" value="Unassembled WGS sequence"/>
</dbReference>
<evidence type="ECO:0000259" key="1">
    <source>
        <dbReference type="PROSITE" id="PS51746"/>
    </source>
</evidence>
<dbReference type="InterPro" id="IPR015655">
    <property type="entry name" value="PP2C"/>
</dbReference>
<accession>A0A1B7LE83</accession>
<dbReference type="SMART" id="SM00331">
    <property type="entry name" value="PP2C_SIG"/>
    <property type="match status" value="1"/>
</dbReference>
<keyword evidence="3" id="KW-1185">Reference proteome</keyword>